<evidence type="ECO:0000256" key="5">
    <source>
        <dbReference type="SAM" id="MobiDB-lite"/>
    </source>
</evidence>
<gene>
    <name evidence="6" type="ORF">DFR76_11836</name>
</gene>
<sequence length="371" mass="38978">MTAADTDLDEAVAAEPERADEAELADETSLAEETGPGEEPDRAASEADVAVGQADIAEGQADLAESQVDIAESQAGIAVGQAGIAVGQTGIAEEQVAVAGGQADIAGEQTSIAGEQADAAGNEANTVGEQTVIAGERADIADAEGDLADNEGELAEGEEAEVSERLDEPEFRAALEAMLLIVDAPATVEQLATALDDTEPRVEQALREMSAELSARGSGIDLRYVGDGWRFYTRTEYAPYVERMLLDGSRSKLTRAALETLAVIAYRQPVTRARVSAVRGVNVDGVIRTLVARGLIAESGTDPETNGTQYVTTELFLERIGLASLADLPPLAPLLPGVDLIDEINESLDTDPRYTRLKKPAESEIDLGTED</sequence>
<dbReference type="InterPro" id="IPR011049">
    <property type="entry name" value="Serralysin-like_metalloprot_C"/>
</dbReference>
<dbReference type="NCBIfam" id="TIGR00281">
    <property type="entry name" value="SMC-Scp complex subunit ScpB"/>
    <property type="match status" value="1"/>
</dbReference>
<keyword evidence="7" id="KW-1185">Reference proteome</keyword>
<evidence type="ECO:0000256" key="3">
    <source>
        <dbReference type="ARBA" id="ARBA00022829"/>
    </source>
</evidence>
<dbReference type="Pfam" id="PF04079">
    <property type="entry name" value="SMC_ScpB"/>
    <property type="match status" value="1"/>
</dbReference>
<feature type="compositionally biased region" description="Acidic residues" evidence="5">
    <location>
        <begin position="1"/>
        <end position="14"/>
    </location>
</feature>
<dbReference type="AlphaFoldDB" id="A0A370HN37"/>
<comment type="caution">
    <text evidence="6">The sequence shown here is derived from an EMBL/GenBank/DDBJ whole genome shotgun (WGS) entry which is preliminary data.</text>
</comment>
<dbReference type="SUPFAM" id="SSF101967">
    <property type="entry name" value="Adhesin YadA, collagen-binding domain"/>
    <property type="match status" value="1"/>
</dbReference>
<dbReference type="InterPro" id="IPR036388">
    <property type="entry name" value="WH-like_DNA-bd_sf"/>
</dbReference>
<evidence type="ECO:0000256" key="2">
    <source>
        <dbReference type="ARBA" id="ARBA00022618"/>
    </source>
</evidence>
<feature type="compositionally biased region" description="Basic and acidic residues" evidence="5">
    <location>
        <begin position="352"/>
        <end position="362"/>
    </location>
</feature>
<dbReference type="PANTHER" id="PTHR34298:SF2">
    <property type="entry name" value="SEGREGATION AND CONDENSATION PROTEIN B"/>
    <property type="match status" value="1"/>
</dbReference>
<evidence type="ECO:0000313" key="7">
    <source>
        <dbReference type="Proteomes" id="UP000254869"/>
    </source>
</evidence>
<evidence type="ECO:0000256" key="4">
    <source>
        <dbReference type="ARBA" id="ARBA00023306"/>
    </source>
</evidence>
<keyword evidence="1" id="KW-0963">Cytoplasm</keyword>
<protein>
    <submittedName>
        <fullName evidence="6">Segregation and condensation protein B</fullName>
    </submittedName>
</protein>
<feature type="region of interest" description="Disordered" evidence="5">
    <location>
        <begin position="1"/>
        <end position="49"/>
    </location>
</feature>
<proteinExistence type="predicted"/>
<dbReference type="InterPro" id="IPR036390">
    <property type="entry name" value="WH_DNA-bd_sf"/>
</dbReference>
<dbReference type="Proteomes" id="UP000254869">
    <property type="component" value="Unassembled WGS sequence"/>
</dbReference>
<evidence type="ECO:0000313" key="6">
    <source>
        <dbReference type="EMBL" id="RDI59645.1"/>
    </source>
</evidence>
<keyword evidence="3" id="KW-0159">Chromosome partition</keyword>
<dbReference type="STRING" id="1210086.GCA_001613105_07425"/>
<dbReference type="GO" id="GO:0051301">
    <property type="term" value="P:cell division"/>
    <property type="evidence" value="ECO:0007669"/>
    <property type="project" value="UniProtKB-KW"/>
</dbReference>
<reference evidence="6 7" key="1">
    <citation type="submission" date="2018-07" db="EMBL/GenBank/DDBJ databases">
        <title>Genomic Encyclopedia of Type Strains, Phase IV (KMG-IV): sequencing the most valuable type-strain genomes for metagenomic binning, comparative biology and taxonomic classification.</title>
        <authorList>
            <person name="Goeker M."/>
        </authorList>
    </citation>
    <scope>NUCLEOTIDE SEQUENCE [LARGE SCALE GENOMIC DNA]</scope>
    <source>
        <strain evidence="6 7">DSM 44290</strain>
    </source>
</reference>
<dbReference type="EMBL" id="QQBC01000018">
    <property type="protein sequence ID" value="RDI59645.1"/>
    <property type="molecule type" value="Genomic_DNA"/>
</dbReference>
<dbReference type="PANTHER" id="PTHR34298">
    <property type="entry name" value="SEGREGATION AND CONDENSATION PROTEIN B"/>
    <property type="match status" value="1"/>
</dbReference>
<dbReference type="GO" id="GO:0051304">
    <property type="term" value="P:chromosome separation"/>
    <property type="evidence" value="ECO:0007669"/>
    <property type="project" value="InterPro"/>
</dbReference>
<feature type="region of interest" description="Disordered" evidence="5">
    <location>
        <begin position="352"/>
        <end position="371"/>
    </location>
</feature>
<accession>A0A370HN37</accession>
<evidence type="ECO:0000256" key="1">
    <source>
        <dbReference type="ARBA" id="ARBA00022490"/>
    </source>
</evidence>
<keyword evidence="4" id="KW-0131">Cell cycle</keyword>
<organism evidence="6 7">
    <name type="scientific">Nocardia pseudobrasiliensis</name>
    <dbReference type="NCBI Taxonomy" id="45979"/>
    <lineage>
        <taxon>Bacteria</taxon>
        <taxon>Bacillati</taxon>
        <taxon>Actinomycetota</taxon>
        <taxon>Actinomycetes</taxon>
        <taxon>Mycobacteriales</taxon>
        <taxon>Nocardiaceae</taxon>
        <taxon>Nocardia</taxon>
    </lineage>
</organism>
<dbReference type="SUPFAM" id="SSF46785">
    <property type="entry name" value="Winged helix' DNA-binding domain"/>
    <property type="match status" value="2"/>
</dbReference>
<name>A0A370HN37_9NOCA</name>
<feature type="compositionally biased region" description="Acidic residues" evidence="5">
    <location>
        <begin position="22"/>
        <end position="38"/>
    </location>
</feature>
<dbReference type="InterPro" id="IPR005234">
    <property type="entry name" value="ScpB_csome_segregation"/>
</dbReference>
<dbReference type="Gene3D" id="1.10.10.10">
    <property type="entry name" value="Winged helix-like DNA-binding domain superfamily/Winged helix DNA-binding domain"/>
    <property type="match status" value="2"/>
</dbReference>
<keyword evidence="2" id="KW-0132">Cell division</keyword>